<dbReference type="Proteomes" id="UP000275348">
    <property type="component" value="Unassembled WGS sequence"/>
</dbReference>
<dbReference type="SMART" id="SM00642">
    <property type="entry name" value="Aamy"/>
    <property type="match status" value="1"/>
</dbReference>
<comment type="caution">
    <text evidence="5">The sequence shown here is derived from an EMBL/GenBank/DDBJ whole genome shotgun (WGS) entry which is preliminary data.</text>
</comment>
<gene>
    <name evidence="5" type="ORF">EAH69_00380</name>
</gene>
<reference evidence="5 6" key="1">
    <citation type="submission" date="2018-10" db="EMBL/GenBank/DDBJ databases">
        <authorList>
            <person name="Chen X."/>
        </authorList>
    </citation>
    <scope>NUCLEOTIDE SEQUENCE [LARGE SCALE GENOMIC DNA]</scope>
    <source>
        <strain evidence="5 6">YIM 102668</strain>
    </source>
</reference>
<dbReference type="PANTHER" id="PTHR10357">
    <property type="entry name" value="ALPHA-AMYLASE FAMILY MEMBER"/>
    <property type="match status" value="1"/>
</dbReference>
<evidence type="ECO:0000259" key="4">
    <source>
        <dbReference type="SMART" id="SM00642"/>
    </source>
</evidence>
<evidence type="ECO:0000313" key="5">
    <source>
        <dbReference type="EMBL" id="RLZ12649.1"/>
    </source>
</evidence>
<dbReference type="Pfam" id="PF09087">
    <property type="entry name" value="Cyc-maltodext_N"/>
    <property type="match status" value="1"/>
</dbReference>
<dbReference type="Gene3D" id="3.20.20.80">
    <property type="entry name" value="Glycosidases"/>
    <property type="match status" value="1"/>
</dbReference>
<proteinExistence type="predicted"/>
<organism evidence="5 6">
    <name type="scientific">Faecalibacter macacae</name>
    <dbReference type="NCBI Taxonomy" id="1859289"/>
    <lineage>
        <taxon>Bacteria</taxon>
        <taxon>Pseudomonadati</taxon>
        <taxon>Bacteroidota</taxon>
        <taxon>Flavobacteriia</taxon>
        <taxon>Flavobacteriales</taxon>
        <taxon>Weeksellaceae</taxon>
        <taxon>Faecalibacter</taxon>
    </lineage>
</organism>
<dbReference type="AlphaFoldDB" id="A0A3L9MPY7"/>
<dbReference type="SUPFAM" id="SSF51011">
    <property type="entry name" value="Glycosyl hydrolase domain"/>
    <property type="match status" value="1"/>
</dbReference>
<dbReference type="GO" id="GO:0016798">
    <property type="term" value="F:hydrolase activity, acting on glycosyl bonds"/>
    <property type="evidence" value="ECO:0007669"/>
    <property type="project" value="UniProtKB-KW"/>
</dbReference>
<feature type="chain" id="PRO_5018260298" evidence="3">
    <location>
        <begin position="18"/>
        <end position="622"/>
    </location>
</feature>
<keyword evidence="2" id="KW-0326">Glycosidase</keyword>
<evidence type="ECO:0000256" key="2">
    <source>
        <dbReference type="ARBA" id="ARBA00023295"/>
    </source>
</evidence>
<dbReference type="InterPro" id="IPR013783">
    <property type="entry name" value="Ig-like_fold"/>
</dbReference>
<dbReference type="RefSeq" id="WP_121933227.1">
    <property type="nucleotide sequence ID" value="NZ_RDOJ01000001.1"/>
</dbReference>
<dbReference type="InterPro" id="IPR013780">
    <property type="entry name" value="Glyco_hydro_b"/>
</dbReference>
<keyword evidence="1" id="KW-0378">Hydrolase</keyword>
<dbReference type="Gene3D" id="2.60.40.1180">
    <property type="entry name" value="Golgi alpha-mannosidase II"/>
    <property type="match status" value="1"/>
</dbReference>
<evidence type="ECO:0000256" key="1">
    <source>
        <dbReference type="ARBA" id="ARBA00022801"/>
    </source>
</evidence>
<dbReference type="SUPFAM" id="SSF81296">
    <property type="entry name" value="E set domains"/>
    <property type="match status" value="1"/>
</dbReference>
<dbReference type="OrthoDB" id="9805159at2"/>
<dbReference type="EMBL" id="RDOJ01000001">
    <property type="protein sequence ID" value="RLZ12649.1"/>
    <property type="molecule type" value="Genomic_DNA"/>
</dbReference>
<dbReference type="SUPFAM" id="SSF51445">
    <property type="entry name" value="(Trans)glycosidases"/>
    <property type="match status" value="1"/>
</dbReference>
<dbReference type="InterPro" id="IPR017853">
    <property type="entry name" value="GH"/>
</dbReference>
<dbReference type="GO" id="GO:0005975">
    <property type="term" value="P:carbohydrate metabolic process"/>
    <property type="evidence" value="ECO:0007669"/>
    <property type="project" value="InterPro"/>
</dbReference>
<dbReference type="InterPro" id="IPR006047">
    <property type="entry name" value="GH13_cat_dom"/>
</dbReference>
<dbReference type="CDD" id="cd11340">
    <property type="entry name" value="AmyAc_bac_CMD_like_3"/>
    <property type="match status" value="1"/>
</dbReference>
<name>A0A3L9MPY7_9FLAO</name>
<protein>
    <submittedName>
        <fullName evidence="5">Alpha-amlyase</fullName>
    </submittedName>
</protein>
<evidence type="ECO:0000313" key="6">
    <source>
        <dbReference type="Proteomes" id="UP000275348"/>
    </source>
</evidence>
<dbReference type="InterPro" id="IPR014756">
    <property type="entry name" value="Ig_E-set"/>
</dbReference>
<keyword evidence="6" id="KW-1185">Reference proteome</keyword>
<accession>A0A3L9MPY7</accession>
<evidence type="ECO:0000256" key="3">
    <source>
        <dbReference type="SAM" id="SignalP"/>
    </source>
</evidence>
<feature type="signal peptide" evidence="3">
    <location>
        <begin position="1"/>
        <end position="17"/>
    </location>
</feature>
<dbReference type="InterPro" id="IPR015171">
    <property type="entry name" value="Cyc-maltodext_N"/>
</dbReference>
<dbReference type="Pfam" id="PF00128">
    <property type="entry name" value="Alpha-amylase"/>
    <property type="match status" value="1"/>
</dbReference>
<keyword evidence="3" id="KW-0732">Signal</keyword>
<feature type="domain" description="Glycosyl hydrolase family 13 catalytic" evidence="4">
    <location>
        <begin position="123"/>
        <end position="531"/>
    </location>
</feature>
<dbReference type="PANTHER" id="PTHR10357:SF210">
    <property type="entry name" value="MALTODEXTRIN GLUCOSIDASE"/>
    <property type="match status" value="1"/>
</dbReference>
<dbReference type="Gene3D" id="2.60.40.10">
    <property type="entry name" value="Immunoglobulins"/>
    <property type="match status" value="1"/>
</dbReference>
<sequence length="622" mass="71919">MKKLFILTSLLSSFAFAQIQKVEPMFWWKGMKNPELQILVYGKDVSKYNIELSDQIQIKDIQKTENPNYVFVTINTNQVNKSSFKINIKNKNKVVDSYTYELKERNPNSANRSSFSSKDVVYLIMPDRFANGDESNDSKKELIDKADRSIPDSRHGGDLRGIINNIDYLQNLGATAVWLTPVNEDNEKKHSYHGYAQTDLYKIDGRYGTNEEYRELSRELNKRGMYLIQDYVTNHWGISHWMIQDLPSQDWIHQFSPAEGGEAKGFKRSNYRTTTQMDVNASEIDKKGALNGWFDYTMPDINQANPLVLKYLTQNAIWWIEYAELGGMRVDTYPYNNKEGMATWVKAITNEYPNFNVVGEAWMYSPAHISYWQKDSKIAEMTGYNSNLPSIMDFTLFAEMPKAFNEEESWDKGMIKIYNSFTSDFLYPDVNNMFVFFENHDTERWNEIFNSDPKAYKLATTLIGTVRGIPQVYYGSEIGMRGDKNTGGDAAIRQDFPGGWKSDKQNAFTSTGRTAEQKEYHDFTAKVFNWRKNKEVIHTGKTKHYMPEKNVYVYFRYNANESVMVILNSNTEKQTFKLNRFAESINGFNSGKDIISDQVLPISSKGEITIEGKSSMIIELKM</sequence>